<dbReference type="Pfam" id="PF10076">
    <property type="entry name" value="Phage_Mu_Gp48"/>
    <property type="match status" value="1"/>
</dbReference>
<dbReference type="Proteomes" id="UP000006691">
    <property type="component" value="Chromosome"/>
</dbReference>
<keyword evidence="2" id="KW-1185">Reference proteome</keyword>
<dbReference type="STRING" id="1002809.SSIL_1439"/>
<dbReference type="PATRIC" id="fig|1002809.3.peg.1453"/>
<reference evidence="2" key="1">
    <citation type="submission" date="2011-04" db="EMBL/GenBank/DDBJ databases">
        <title>Genome sequence of Solibacillus silvestris StLB046.</title>
        <authorList>
            <person name="Morohoshi T."/>
            <person name="Someya N."/>
            <person name="Ikeda T."/>
        </authorList>
    </citation>
    <scope>NUCLEOTIDE SEQUENCE [LARGE SCALE GENOMIC DNA]</scope>
    <source>
        <strain evidence="2">StLB046</strain>
    </source>
</reference>
<dbReference type="HOGENOM" id="CLU_089645_3_0_9"/>
<name>F2F2M4_SOLSS</name>
<proteinExistence type="predicted"/>
<evidence type="ECO:0000313" key="2">
    <source>
        <dbReference type="Proteomes" id="UP000006691"/>
    </source>
</evidence>
<reference evidence="1 2" key="2">
    <citation type="journal article" date="2012" name="J. Biosci. Bioeng.">
        <title>Complete genome sequence and characterization of the N-acylhomoserine lactone-degrading gene of the potato leaf-associated Solibacillus silvestris.</title>
        <authorList>
            <person name="Morohoshi T."/>
            <person name="Tominaga Y."/>
            <person name="Someya N."/>
            <person name="Ikeda T."/>
        </authorList>
    </citation>
    <scope>NUCLEOTIDE SEQUENCE [LARGE SCALE GENOMIC DNA]</scope>
    <source>
        <strain evidence="1 2">StLB046</strain>
    </source>
</reference>
<evidence type="ECO:0000313" key="1">
    <source>
        <dbReference type="EMBL" id="BAK15862.1"/>
    </source>
</evidence>
<organism evidence="1 2">
    <name type="scientific">Solibacillus silvestris (strain StLB046)</name>
    <name type="common">Bacillus silvestris</name>
    <dbReference type="NCBI Taxonomy" id="1002809"/>
    <lineage>
        <taxon>Bacteria</taxon>
        <taxon>Bacillati</taxon>
        <taxon>Bacillota</taxon>
        <taxon>Bacilli</taxon>
        <taxon>Bacillales</taxon>
        <taxon>Caryophanaceae</taxon>
        <taxon>Solibacillus</taxon>
    </lineage>
</organism>
<dbReference type="RefSeq" id="WP_014823315.1">
    <property type="nucleotide sequence ID" value="NC_018065.1"/>
</dbReference>
<dbReference type="EMBL" id="AP012157">
    <property type="protein sequence ID" value="BAK15862.1"/>
    <property type="molecule type" value="Genomic_DNA"/>
</dbReference>
<dbReference type="eggNOG" id="COG3778">
    <property type="taxonomic scope" value="Bacteria"/>
</dbReference>
<dbReference type="InterPro" id="IPR018755">
    <property type="entry name" value="Phage_Mu_Gp48"/>
</dbReference>
<dbReference type="KEGG" id="siv:SSIL_1439"/>
<accession>F2F2M4</accession>
<dbReference type="AlphaFoldDB" id="F2F2M4"/>
<protein>
    <submittedName>
        <fullName evidence="1">Glucosamine 6-phosphate synthetase</fullName>
    </submittedName>
</protein>
<sequence>MHAIPNPTWEGVISYTWADLNLHQWECFRTALFETITEQAVVGVKIDASNAEMIVFTEMQPIGVLILQSPVIMQTQSEMITNIVVSEVDYFSDMLKRLPLYERKSSTIREVIKSYDREFRNTEQQLEVVERNQLIDTAIESLPIFERDLGIRNRASLNYQQRREQIISRNIANFSQTTEEVIKQVASAYSNGEVDINKTNVPGIYEIKFIGTKGIPDNIEGLKESIEIVAPGHLQFDYAFSFNAWEFLRNRKWGEVSSMTWNDLQIWNEVS</sequence>
<gene>
    <name evidence="1" type="ordered locus">SSIL_1439</name>
</gene>